<keyword evidence="8" id="KW-1185">Reference proteome</keyword>
<dbReference type="eggNOG" id="COG2314">
    <property type="taxonomic scope" value="Bacteria"/>
</dbReference>
<feature type="transmembrane region" description="Helical" evidence="5">
    <location>
        <begin position="32"/>
        <end position="53"/>
    </location>
</feature>
<dbReference type="Proteomes" id="UP000010483">
    <property type="component" value="Chromosome"/>
</dbReference>
<keyword evidence="4 5" id="KW-0472">Membrane</keyword>
<name>K9YKS1_CYASC</name>
<dbReference type="AlphaFoldDB" id="K9YKS1"/>
<feature type="domain" description="TM2" evidence="6">
    <location>
        <begin position="8"/>
        <end position="51"/>
    </location>
</feature>
<evidence type="ECO:0000256" key="2">
    <source>
        <dbReference type="ARBA" id="ARBA00022692"/>
    </source>
</evidence>
<keyword evidence="3 5" id="KW-1133">Transmembrane helix</keyword>
<dbReference type="PANTHER" id="PTHR21016:SF25">
    <property type="entry name" value="TM2 DOMAIN-CONTAINING PROTEIN DDB_G0277895-RELATED"/>
    <property type="match status" value="1"/>
</dbReference>
<feature type="transmembrane region" description="Helical" evidence="5">
    <location>
        <begin position="6"/>
        <end position="25"/>
    </location>
</feature>
<dbReference type="GO" id="GO:0016020">
    <property type="term" value="C:membrane"/>
    <property type="evidence" value="ECO:0007669"/>
    <property type="project" value="UniProtKB-SubCell"/>
</dbReference>
<organism evidence="7 8">
    <name type="scientific">Cyanobacterium stanieri (strain ATCC 29140 / PCC 7202)</name>
    <dbReference type="NCBI Taxonomy" id="292563"/>
    <lineage>
        <taxon>Bacteria</taxon>
        <taxon>Bacillati</taxon>
        <taxon>Cyanobacteriota</taxon>
        <taxon>Cyanophyceae</taxon>
        <taxon>Oscillatoriophycideae</taxon>
        <taxon>Chroococcales</taxon>
        <taxon>Geminocystaceae</taxon>
        <taxon>Cyanobacterium</taxon>
    </lineage>
</organism>
<keyword evidence="2 5" id="KW-0812">Transmembrane</keyword>
<dbReference type="STRING" id="292563.Cyast_1585"/>
<comment type="subcellular location">
    <subcellularLocation>
        <location evidence="1">Membrane</location>
        <topology evidence="1">Multi-pass membrane protein</topology>
    </subcellularLocation>
</comment>
<dbReference type="HOGENOM" id="CLU_133283_0_0_3"/>
<proteinExistence type="predicted"/>
<dbReference type="PANTHER" id="PTHR21016">
    <property type="entry name" value="BETA-AMYLOID BINDING PROTEIN-RELATED"/>
    <property type="match status" value="1"/>
</dbReference>
<evidence type="ECO:0000256" key="5">
    <source>
        <dbReference type="SAM" id="Phobius"/>
    </source>
</evidence>
<evidence type="ECO:0000256" key="1">
    <source>
        <dbReference type="ARBA" id="ARBA00004141"/>
    </source>
</evidence>
<dbReference type="InterPro" id="IPR007829">
    <property type="entry name" value="TM2"/>
</dbReference>
<dbReference type="InterPro" id="IPR050932">
    <property type="entry name" value="TM2D1-3-like"/>
</dbReference>
<evidence type="ECO:0000313" key="8">
    <source>
        <dbReference type="Proteomes" id="UP000010483"/>
    </source>
</evidence>
<gene>
    <name evidence="7" type="ordered locus">Cyast_1585</name>
</gene>
<sequence length="179" mass="20556">MNNVPTSYLFWLFWLAGCAGIHRIYNKKYVSGLFWLCTWGVFGIGQLLDLFLIPDMVEEHNWKMQRRLGMTPQPNYLAGGFHAPNQIYTPSVHPPVMEVNQGKSEEMKQRLSDEDIMVRLAQTASNHNGRLSVTRAVIDTGMTFEQVERGLQIMLEKGYIVMDNDPVKGHIVYDFMDIS</sequence>
<evidence type="ECO:0000259" key="6">
    <source>
        <dbReference type="Pfam" id="PF05154"/>
    </source>
</evidence>
<dbReference type="EMBL" id="CP003940">
    <property type="protein sequence ID" value="AFZ47546.1"/>
    <property type="molecule type" value="Genomic_DNA"/>
</dbReference>
<reference evidence="8" key="1">
    <citation type="journal article" date="2013" name="Proc. Natl. Acad. Sci. U.S.A.">
        <title>Improving the coverage of the cyanobacterial phylum using diversity-driven genome sequencing.</title>
        <authorList>
            <person name="Shih P.M."/>
            <person name="Wu D."/>
            <person name="Latifi A."/>
            <person name="Axen S.D."/>
            <person name="Fewer D.P."/>
            <person name="Talla E."/>
            <person name="Calteau A."/>
            <person name="Cai F."/>
            <person name="Tandeau de Marsac N."/>
            <person name="Rippka R."/>
            <person name="Herdman M."/>
            <person name="Sivonen K."/>
            <person name="Coursin T."/>
            <person name="Laurent T."/>
            <person name="Goodwin L."/>
            <person name="Nolan M."/>
            <person name="Davenport K.W."/>
            <person name="Han C.S."/>
            <person name="Rubin E.M."/>
            <person name="Eisen J.A."/>
            <person name="Woyke T."/>
            <person name="Gugger M."/>
            <person name="Kerfeld C.A."/>
        </authorList>
    </citation>
    <scope>NUCLEOTIDE SEQUENCE [LARGE SCALE GENOMIC DNA]</scope>
    <source>
        <strain evidence="8">ATCC 29140 / PCC 7202</strain>
    </source>
</reference>
<dbReference type="BioCyc" id="CSTA292563:G1353-1595-MONOMER"/>
<accession>K9YKS1</accession>
<dbReference type="Pfam" id="PF05154">
    <property type="entry name" value="TM2"/>
    <property type="match status" value="1"/>
</dbReference>
<evidence type="ECO:0000256" key="4">
    <source>
        <dbReference type="ARBA" id="ARBA00023136"/>
    </source>
</evidence>
<protein>
    <recommendedName>
        <fullName evidence="6">TM2 domain-containing protein</fullName>
    </recommendedName>
</protein>
<dbReference type="KEGG" id="csn:Cyast_1585"/>
<evidence type="ECO:0000313" key="7">
    <source>
        <dbReference type="EMBL" id="AFZ47546.1"/>
    </source>
</evidence>
<evidence type="ECO:0000256" key="3">
    <source>
        <dbReference type="ARBA" id="ARBA00022989"/>
    </source>
</evidence>